<keyword evidence="1" id="KW-0175">Coiled coil</keyword>
<comment type="caution">
    <text evidence="2">The sequence shown here is derived from an EMBL/GenBank/DDBJ whole genome shotgun (WGS) entry which is preliminary data.</text>
</comment>
<protein>
    <submittedName>
        <fullName evidence="2">Uncharacterized protein</fullName>
    </submittedName>
</protein>
<dbReference type="AlphaFoldDB" id="X1L3U6"/>
<evidence type="ECO:0000313" key="2">
    <source>
        <dbReference type="EMBL" id="GAH88863.1"/>
    </source>
</evidence>
<dbReference type="EMBL" id="BARU01037569">
    <property type="protein sequence ID" value="GAH88863.1"/>
    <property type="molecule type" value="Genomic_DNA"/>
</dbReference>
<feature type="coiled-coil region" evidence="1">
    <location>
        <begin position="26"/>
        <end position="53"/>
    </location>
</feature>
<proteinExistence type="predicted"/>
<name>X1L3U6_9ZZZZ</name>
<organism evidence="2">
    <name type="scientific">marine sediment metagenome</name>
    <dbReference type="NCBI Taxonomy" id="412755"/>
    <lineage>
        <taxon>unclassified sequences</taxon>
        <taxon>metagenomes</taxon>
        <taxon>ecological metagenomes</taxon>
    </lineage>
</organism>
<evidence type="ECO:0000256" key="1">
    <source>
        <dbReference type="SAM" id="Coils"/>
    </source>
</evidence>
<reference evidence="2" key="1">
    <citation type="journal article" date="2014" name="Front. Microbiol.">
        <title>High frequency of phylogenetically diverse reductive dehalogenase-homologous genes in deep subseafloor sedimentary metagenomes.</title>
        <authorList>
            <person name="Kawai M."/>
            <person name="Futagami T."/>
            <person name="Toyoda A."/>
            <person name="Takaki Y."/>
            <person name="Nishi S."/>
            <person name="Hori S."/>
            <person name="Arai W."/>
            <person name="Tsubouchi T."/>
            <person name="Morono Y."/>
            <person name="Uchiyama I."/>
            <person name="Ito T."/>
            <person name="Fujiyama A."/>
            <person name="Inagaki F."/>
            <person name="Takami H."/>
        </authorList>
    </citation>
    <scope>NUCLEOTIDE SEQUENCE</scope>
    <source>
        <strain evidence="2">Expedition CK06-06</strain>
    </source>
</reference>
<sequence>MGMKVPAYSYGFQPAFVRSPRVSPSQQTLREEVRGLSQRVDDMLARIEKLKAR</sequence>
<accession>X1L3U6</accession>
<gene>
    <name evidence="2" type="ORF">S03H2_58512</name>
</gene>
<feature type="non-terminal residue" evidence="2">
    <location>
        <position position="53"/>
    </location>
</feature>